<dbReference type="Proteomes" id="UP000634435">
    <property type="component" value="Unassembled WGS sequence"/>
</dbReference>
<feature type="transmembrane region" description="Helical" evidence="9">
    <location>
        <begin position="59"/>
        <end position="76"/>
    </location>
</feature>
<evidence type="ECO:0000256" key="11">
    <source>
        <dbReference type="RuleBase" id="RU004181"/>
    </source>
</evidence>
<keyword evidence="7 9" id="KW-1133">Transmembrane helix</keyword>
<organism evidence="12 13">
    <name type="scientific">Virgibacillus kapii</name>
    <dbReference type="NCBI Taxonomy" id="1638645"/>
    <lineage>
        <taxon>Bacteria</taxon>
        <taxon>Bacillati</taxon>
        <taxon>Bacillota</taxon>
        <taxon>Bacilli</taxon>
        <taxon>Bacillales</taxon>
        <taxon>Bacillaceae</taxon>
        <taxon>Virgibacillus</taxon>
    </lineage>
</organism>
<evidence type="ECO:0000256" key="2">
    <source>
        <dbReference type="ARBA" id="ARBA00022475"/>
    </source>
</evidence>
<evidence type="ECO:0000313" key="12">
    <source>
        <dbReference type="EMBL" id="GGJ43496.1"/>
    </source>
</evidence>
<dbReference type="NCBIfam" id="TIGR00077">
    <property type="entry name" value="lspA"/>
    <property type="match status" value="1"/>
</dbReference>
<feature type="transmembrane region" description="Helical" evidence="9">
    <location>
        <begin position="123"/>
        <end position="146"/>
    </location>
</feature>
<comment type="function">
    <text evidence="9 10">This protein specifically catalyzes the removal of signal peptides from prolipoproteins.</text>
</comment>
<evidence type="ECO:0000256" key="1">
    <source>
        <dbReference type="ARBA" id="ARBA00006139"/>
    </source>
</evidence>
<evidence type="ECO:0000256" key="6">
    <source>
        <dbReference type="ARBA" id="ARBA00022801"/>
    </source>
</evidence>
<comment type="catalytic activity">
    <reaction evidence="9 10">
        <text>Release of signal peptides from bacterial membrane prolipoproteins. Hydrolyzes -Xaa-Yaa-Zaa-|-(S,diacylglyceryl)Cys-, in which Xaa is hydrophobic (preferably Leu), and Yaa (Ala or Ser) and Zaa (Gly or Ala) have small, neutral side chains.</text>
        <dbReference type="EC" id="3.4.23.36"/>
    </reaction>
</comment>
<evidence type="ECO:0000256" key="10">
    <source>
        <dbReference type="RuleBase" id="RU000594"/>
    </source>
</evidence>
<keyword evidence="3 9" id="KW-0645">Protease</keyword>
<keyword evidence="2 9" id="KW-1003">Cell membrane</keyword>
<comment type="caution">
    <text evidence="9">Lacks conserved residue(s) required for the propagation of feature annotation.</text>
</comment>
<evidence type="ECO:0000256" key="7">
    <source>
        <dbReference type="ARBA" id="ARBA00022989"/>
    </source>
</evidence>
<dbReference type="EC" id="3.4.23.36" evidence="9"/>
<dbReference type="Pfam" id="PF01252">
    <property type="entry name" value="Peptidase_A8"/>
    <property type="match status" value="1"/>
</dbReference>
<dbReference type="PANTHER" id="PTHR33695">
    <property type="entry name" value="LIPOPROTEIN SIGNAL PEPTIDASE"/>
    <property type="match status" value="1"/>
</dbReference>
<evidence type="ECO:0000256" key="9">
    <source>
        <dbReference type="HAMAP-Rule" id="MF_00161"/>
    </source>
</evidence>
<keyword evidence="13" id="KW-1185">Reference proteome</keyword>
<reference evidence="13" key="1">
    <citation type="journal article" date="2019" name="Int. J. Syst. Evol. Microbiol.">
        <title>The Global Catalogue of Microorganisms (GCM) 10K type strain sequencing project: providing services to taxonomists for standard genome sequencing and annotation.</title>
        <authorList>
            <consortium name="The Broad Institute Genomics Platform"/>
            <consortium name="The Broad Institute Genome Sequencing Center for Infectious Disease"/>
            <person name="Wu L."/>
            <person name="Ma J."/>
        </authorList>
    </citation>
    <scope>NUCLEOTIDE SEQUENCE [LARGE SCALE GENOMIC DNA]</scope>
    <source>
        <strain evidence="13">JCM 30071</strain>
    </source>
</reference>
<feature type="active site" evidence="9">
    <location>
        <position position="112"/>
    </location>
</feature>
<comment type="pathway">
    <text evidence="9">Protein modification; lipoprotein biosynthesis (signal peptide cleavage).</text>
</comment>
<accession>A0ABQ2D397</accession>
<dbReference type="PRINTS" id="PR00781">
    <property type="entry name" value="LIPOSIGPTASE"/>
</dbReference>
<evidence type="ECO:0000256" key="3">
    <source>
        <dbReference type="ARBA" id="ARBA00022670"/>
    </source>
</evidence>
<keyword evidence="6 9" id="KW-0378">Hydrolase</keyword>
<evidence type="ECO:0000313" key="13">
    <source>
        <dbReference type="Proteomes" id="UP000634435"/>
    </source>
</evidence>
<dbReference type="PROSITE" id="PS00855">
    <property type="entry name" value="SPASE_II"/>
    <property type="match status" value="1"/>
</dbReference>
<evidence type="ECO:0000256" key="8">
    <source>
        <dbReference type="ARBA" id="ARBA00023136"/>
    </source>
</evidence>
<evidence type="ECO:0000256" key="5">
    <source>
        <dbReference type="ARBA" id="ARBA00022750"/>
    </source>
</evidence>
<proteinExistence type="inferred from homology"/>
<comment type="subcellular location">
    <subcellularLocation>
        <location evidence="9">Cell membrane</location>
        <topology evidence="9">Multi-pass membrane protein</topology>
    </subcellularLocation>
</comment>
<dbReference type="PANTHER" id="PTHR33695:SF1">
    <property type="entry name" value="LIPOPROTEIN SIGNAL PEPTIDASE"/>
    <property type="match status" value="1"/>
</dbReference>
<comment type="similarity">
    <text evidence="1 9 11">Belongs to the peptidase A8 family.</text>
</comment>
<evidence type="ECO:0000256" key="4">
    <source>
        <dbReference type="ARBA" id="ARBA00022692"/>
    </source>
</evidence>
<comment type="caution">
    <text evidence="12">The sequence shown here is derived from an EMBL/GenBank/DDBJ whole genome shotgun (WGS) entry which is preliminary data.</text>
</comment>
<protein>
    <recommendedName>
        <fullName evidence="9">Lipoprotein signal peptidase</fullName>
        <ecNumber evidence="9">3.4.23.36</ecNumber>
    </recommendedName>
    <alternativeName>
        <fullName evidence="9">Prolipoprotein signal peptidase</fullName>
    </alternativeName>
    <alternativeName>
        <fullName evidence="9">Signal peptidase II</fullName>
        <shortName evidence="9">SPase II</shortName>
    </alternativeName>
</protein>
<keyword evidence="5 9" id="KW-0064">Aspartyl protease</keyword>
<gene>
    <name evidence="9 12" type="primary">lspA</name>
    <name evidence="12" type="ORF">GCM10007111_01940</name>
</gene>
<feature type="active site" evidence="9">
    <location>
        <position position="130"/>
    </location>
</feature>
<name>A0ABQ2D397_9BACI</name>
<keyword evidence="8 9" id="KW-0472">Membrane</keyword>
<feature type="transmembrane region" description="Helical" evidence="9">
    <location>
        <begin position="85"/>
        <end position="103"/>
    </location>
</feature>
<dbReference type="HAMAP" id="MF_00161">
    <property type="entry name" value="LspA"/>
    <property type="match status" value="1"/>
</dbReference>
<dbReference type="InterPro" id="IPR001872">
    <property type="entry name" value="Peptidase_A8"/>
</dbReference>
<dbReference type="RefSeq" id="WP_188941867.1">
    <property type="nucleotide sequence ID" value="NZ_BMPN01000001.1"/>
</dbReference>
<keyword evidence="4 9" id="KW-0812">Transmembrane</keyword>
<keyword evidence="12" id="KW-0449">Lipoprotein</keyword>
<sequence>MYWYYLIALIMISIDQLTKWIIVKTMELGDQITIIDNFFYITSHRNTGAAWGILEGQMTFFYIVTAIVVIVVIYYMQMYAKESKWLAIALSLVLGGAIGNFIDRLFRQEVVDFFDFIIFSYDFPIFNVADSSLVIGACLIILAMIMDEVKKGKVKS</sequence>
<dbReference type="EMBL" id="BMPN01000001">
    <property type="protein sequence ID" value="GGJ43496.1"/>
    <property type="molecule type" value="Genomic_DNA"/>
</dbReference>